<comment type="caution">
    <text evidence="2">The sequence shown here is derived from an EMBL/GenBank/DDBJ whole genome shotgun (WGS) entry which is preliminary data.</text>
</comment>
<dbReference type="GO" id="GO:0046464">
    <property type="term" value="P:acylglycerol catabolic process"/>
    <property type="evidence" value="ECO:0007669"/>
    <property type="project" value="TreeGrafter"/>
</dbReference>
<dbReference type="InterPro" id="IPR050266">
    <property type="entry name" value="AB_hydrolase_sf"/>
</dbReference>
<dbReference type="PANTHER" id="PTHR43798">
    <property type="entry name" value="MONOACYLGLYCEROL LIPASE"/>
    <property type="match status" value="1"/>
</dbReference>
<name>A0A4V3CAQ7_9ACTN</name>
<dbReference type="InterPro" id="IPR000073">
    <property type="entry name" value="AB_hydrolase_1"/>
</dbReference>
<keyword evidence="3" id="KW-1185">Reference proteome</keyword>
<gene>
    <name evidence="2" type="ORF">EV643_103531</name>
</gene>
<accession>A0A4V3CAQ7</accession>
<dbReference type="Pfam" id="PF00561">
    <property type="entry name" value="Abhydrolase_1"/>
    <property type="match status" value="1"/>
</dbReference>
<organism evidence="2 3">
    <name type="scientific">Kribbella caucasensis</name>
    <dbReference type="NCBI Taxonomy" id="2512215"/>
    <lineage>
        <taxon>Bacteria</taxon>
        <taxon>Bacillati</taxon>
        <taxon>Actinomycetota</taxon>
        <taxon>Actinomycetes</taxon>
        <taxon>Propionibacteriales</taxon>
        <taxon>Kribbellaceae</taxon>
        <taxon>Kribbella</taxon>
    </lineage>
</organism>
<dbReference type="RefSeq" id="WP_166665384.1">
    <property type="nucleotide sequence ID" value="NZ_SNWQ01000003.1"/>
</dbReference>
<dbReference type="GO" id="GO:0016020">
    <property type="term" value="C:membrane"/>
    <property type="evidence" value="ECO:0007669"/>
    <property type="project" value="TreeGrafter"/>
</dbReference>
<feature type="domain" description="AB hydrolase-1" evidence="1">
    <location>
        <begin position="45"/>
        <end position="276"/>
    </location>
</feature>
<dbReference type="SUPFAM" id="SSF53474">
    <property type="entry name" value="alpha/beta-Hydrolases"/>
    <property type="match status" value="1"/>
</dbReference>
<protein>
    <submittedName>
        <fullName evidence="2">Pimeloyl-ACP methyl ester carboxylesterase</fullName>
    </submittedName>
</protein>
<dbReference type="Gene3D" id="3.40.50.1820">
    <property type="entry name" value="alpha/beta hydrolase"/>
    <property type="match status" value="1"/>
</dbReference>
<dbReference type="AlphaFoldDB" id="A0A4V3CAQ7"/>
<dbReference type="GO" id="GO:0047372">
    <property type="term" value="F:monoacylglycerol lipase activity"/>
    <property type="evidence" value="ECO:0007669"/>
    <property type="project" value="TreeGrafter"/>
</dbReference>
<proteinExistence type="predicted"/>
<dbReference type="Proteomes" id="UP000295388">
    <property type="component" value="Unassembled WGS sequence"/>
</dbReference>
<dbReference type="PANTHER" id="PTHR43798:SF5">
    <property type="entry name" value="MONOACYLGLYCEROL LIPASE ABHD6"/>
    <property type="match status" value="1"/>
</dbReference>
<evidence type="ECO:0000313" key="3">
    <source>
        <dbReference type="Proteomes" id="UP000295388"/>
    </source>
</evidence>
<sequence length="297" mass="32740">MSSSVSDRAVQSYRSVEVETQYVEVGDVRYAYRELGPERPADTTPLVFLHRFRGTLDDWDPAFVDTVAEHRHVILFSDAAVGSSTGSPATSVDQKAQNAASFVRALGHGVVDVLGFSMGGFVAQAIAVQEPALVRKVVLIGSGPGGNPETDPHTDIVFEIALKPEYAFEDVRYLFFAEGRETETQAYIERNSLRTDREPVVTAETIQAMAGLIMDFMGGKTGHYSTLAELRQPTLIINGDDDHFFPVKNQWLLLRELPDAQLAIYPQAGHAPHQQHPEAVAAQVNRFLESRDLEASR</sequence>
<dbReference type="PRINTS" id="PR00111">
    <property type="entry name" value="ABHYDROLASE"/>
</dbReference>
<evidence type="ECO:0000259" key="1">
    <source>
        <dbReference type="Pfam" id="PF00561"/>
    </source>
</evidence>
<reference evidence="2 3" key="1">
    <citation type="submission" date="2019-03" db="EMBL/GenBank/DDBJ databases">
        <title>Genomic Encyclopedia of Type Strains, Phase III (KMG-III): the genomes of soil and plant-associated and newly described type strains.</title>
        <authorList>
            <person name="Whitman W."/>
        </authorList>
    </citation>
    <scope>NUCLEOTIDE SEQUENCE [LARGE SCALE GENOMIC DNA]</scope>
    <source>
        <strain evidence="2 3">VKM Ac-2527</strain>
    </source>
</reference>
<dbReference type="InterPro" id="IPR029058">
    <property type="entry name" value="AB_hydrolase_fold"/>
</dbReference>
<dbReference type="EMBL" id="SNWQ01000003">
    <property type="protein sequence ID" value="TDO51792.1"/>
    <property type="molecule type" value="Genomic_DNA"/>
</dbReference>
<evidence type="ECO:0000313" key="2">
    <source>
        <dbReference type="EMBL" id="TDO51792.1"/>
    </source>
</evidence>